<accession>A0A226DF72</accession>
<evidence type="ECO:0000313" key="3">
    <source>
        <dbReference type="EMBL" id="OXA44225.1"/>
    </source>
</evidence>
<dbReference type="STRING" id="158441.A0A226DF72"/>
<reference evidence="3 4" key="1">
    <citation type="submission" date="2015-12" db="EMBL/GenBank/DDBJ databases">
        <title>The genome of Folsomia candida.</title>
        <authorList>
            <person name="Faddeeva A."/>
            <person name="Derks M.F."/>
            <person name="Anvar Y."/>
            <person name="Smit S."/>
            <person name="Van Straalen N."/>
            <person name="Roelofs D."/>
        </authorList>
    </citation>
    <scope>NUCLEOTIDE SEQUENCE [LARGE SCALE GENOMIC DNA]</scope>
    <source>
        <strain evidence="3 4">VU population</strain>
        <tissue evidence="3">Whole body</tissue>
    </source>
</reference>
<keyword evidence="2" id="KW-0732">Signal</keyword>
<comment type="caution">
    <text evidence="3">The sequence shown here is derived from an EMBL/GenBank/DDBJ whole genome shotgun (WGS) entry which is preliminary data.</text>
</comment>
<proteinExistence type="predicted"/>
<feature type="compositionally biased region" description="Low complexity" evidence="1">
    <location>
        <begin position="350"/>
        <end position="377"/>
    </location>
</feature>
<name>A0A226DF72_FOLCA</name>
<dbReference type="Proteomes" id="UP000198287">
    <property type="component" value="Unassembled WGS sequence"/>
</dbReference>
<evidence type="ECO:0000256" key="1">
    <source>
        <dbReference type="SAM" id="MobiDB-lite"/>
    </source>
</evidence>
<protein>
    <submittedName>
        <fullName evidence="3">Uncharacterized protein</fullName>
    </submittedName>
</protein>
<dbReference type="EMBL" id="LNIX01000019">
    <property type="protein sequence ID" value="OXA44225.1"/>
    <property type="molecule type" value="Genomic_DNA"/>
</dbReference>
<keyword evidence="4" id="KW-1185">Reference proteome</keyword>
<evidence type="ECO:0000256" key="2">
    <source>
        <dbReference type="SAM" id="SignalP"/>
    </source>
</evidence>
<dbReference type="AlphaFoldDB" id="A0A226DF72"/>
<organism evidence="3 4">
    <name type="scientific">Folsomia candida</name>
    <name type="common">Springtail</name>
    <dbReference type="NCBI Taxonomy" id="158441"/>
    <lineage>
        <taxon>Eukaryota</taxon>
        <taxon>Metazoa</taxon>
        <taxon>Ecdysozoa</taxon>
        <taxon>Arthropoda</taxon>
        <taxon>Hexapoda</taxon>
        <taxon>Collembola</taxon>
        <taxon>Entomobryomorpha</taxon>
        <taxon>Isotomoidea</taxon>
        <taxon>Isotomidae</taxon>
        <taxon>Proisotominae</taxon>
        <taxon>Folsomia</taxon>
    </lineage>
</organism>
<sequence length="400" mass="43632">MLKISFLLFAIGVVSGVQVVFDKATDTGNILDISCPYNEDYADFFVFGCPREPKEEASPDRVGFWTGCKEPCTLTYFGGLLPKPKKLLVAAYMEGYESAISVGGKGAPTDPEYGIDFGKIETGDEIWCYREVELEGEGGSSPGVINFNLTGSTTGGYVLIDSIIFDLGNQPIPPISIDVKEDELPQHWPFDDCEHVPDYDDFAKIGCQVIPEEINPTPEAIGYWSPCQKQSCKIQYATSPSIVPNSVTIKGYVEGEGNIMVKLVSEAGTNNFTVIDTKSARLGGWIEFPFDLSSYKQYKLDIVLERGNGGIAMLDSISYSFPEEVVTKRQNDLPLCNPKQTTTTPPPTTPEVTVTTPLPTTPEVTTTTPTTEQTTQSSVTSVIPTSIVFICSVIARMGHF</sequence>
<feature type="signal peptide" evidence="2">
    <location>
        <begin position="1"/>
        <end position="16"/>
    </location>
</feature>
<gene>
    <name evidence="3" type="ORF">Fcan01_20870</name>
</gene>
<feature type="region of interest" description="Disordered" evidence="1">
    <location>
        <begin position="331"/>
        <end position="377"/>
    </location>
</feature>
<evidence type="ECO:0000313" key="4">
    <source>
        <dbReference type="Proteomes" id="UP000198287"/>
    </source>
</evidence>
<feature type="chain" id="PRO_5012940307" evidence="2">
    <location>
        <begin position="17"/>
        <end position="400"/>
    </location>
</feature>
<dbReference type="OrthoDB" id="8297885at2759"/>